<dbReference type="HAMAP" id="MF_00209">
    <property type="entry name" value="Inorganic_PPase"/>
    <property type="match status" value="1"/>
</dbReference>
<accession>A0A7J4TK37</accession>
<dbReference type="CDD" id="cd00412">
    <property type="entry name" value="pyrophosphatase"/>
    <property type="match status" value="1"/>
</dbReference>
<keyword evidence="2 5" id="KW-0479">Metal-binding</keyword>
<evidence type="ECO:0000256" key="1">
    <source>
        <dbReference type="ARBA" id="ARBA00001946"/>
    </source>
</evidence>
<comment type="caution">
    <text evidence="5">Lacks conserved residue(s) required for the propagation of feature annotation.</text>
</comment>
<evidence type="ECO:0000313" key="6">
    <source>
        <dbReference type="EMBL" id="HII83922.1"/>
    </source>
</evidence>
<comment type="cofactor">
    <cofactor evidence="1 5">
        <name>Mg(2+)</name>
        <dbReference type="ChEBI" id="CHEBI:18420"/>
    </cofactor>
</comment>
<comment type="function">
    <text evidence="5">Catalyzes the hydrolysis of inorganic pyrophosphate (PPi) forming two phosphate ions.</text>
</comment>
<feature type="binding site" evidence="5">
    <location>
        <position position="66"/>
    </location>
    <ligand>
        <name>Mg(2+)</name>
        <dbReference type="ChEBI" id="CHEBI:18420"/>
        <label>1</label>
    </ligand>
</feature>
<evidence type="ECO:0000256" key="2">
    <source>
        <dbReference type="ARBA" id="ARBA00022723"/>
    </source>
</evidence>
<dbReference type="Gene3D" id="3.90.80.10">
    <property type="entry name" value="Inorganic pyrophosphatase"/>
    <property type="match status" value="1"/>
</dbReference>
<feature type="binding site" evidence="5">
    <location>
        <position position="71"/>
    </location>
    <ligand>
        <name>Mg(2+)</name>
        <dbReference type="ChEBI" id="CHEBI:18420"/>
        <label>1</label>
    </ligand>
</feature>
<evidence type="ECO:0000256" key="4">
    <source>
        <dbReference type="ARBA" id="ARBA00022842"/>
    </source>
</evidence>
<dbReference type="Pfam" id="PF00719">
    <property type="entry name" value="Pyrophosphatase"/>
    <property type="match status" value="1"/>
</dbReference>
<dbReference type="AlphaFoldDB" id="A0A7J4TK37"/>
<dbReference type="GO" id="GO:0006796">
    <property type="term" value="P:phosphate-containing compound metabolic process"/>
    <property type="evidence" value="ECO:0007669"/>
    <property type="project" value="InterPro"/>
</dbReference>
<dbReference type="EC" id="3.6.1.1" evidence="5"/>
<comment type="catalytic activity">
    <reaction evidence="5">
        <text>diphosphate + H2O = 2 phosphate + H(+)</text>
        <dbReference type="Rhea" id="RHEA:24576"/>
        <dbReference type="ChEBI" id="CHEBI:15377"/>
        <dbReference type="ChEBI" id="CHEBI:15378"/>
        <dbReference type="ChEBI" id="CHEBI:33019"/>
        <dbReference type="ChEBI" id="CHEBI:43474"/>
        <dbReference type="EC" id="3.6.1.1"/>
    </reaction>
</comment>
<dbReference type="InterPro" id="IPR008162">
    <property type="entry name" value="Pyrophosphatase"/>
</dbReference>
<comment type="subcellular location">
    <subcellularLocation>
        <location evidence="5">Cytoplasm</location>
    </subcellularLocation>
</comment>
<evidence type="ECO:0000313" key="7">
    <source>
        <dbReference type="Proteomes" id="UP000586031"/>
    </source>
</evidence>
<proteinExistence type="inferred from homology"/>
<sequence length="183" mass="20780">MNLWNDIPTRASGLKTVHVIVEIPKGSWNKFEYDIEKGFFAFSGISSSSLPCPVDYGMIPQTVGGDDNPLDVLVIMDQPTFPGCIIECRPIAVLRMRDGKSRDDKILSVPSSNSQFKEMKDLKDIPPYFLDEITHFCQEYGKLEGRTAKVIDWEDAKNALRTIERAKDLYKQMLTIKSLFLLD</sequence>
<name>A0A7J4TK37_9EURY</name>
<dbReference type="GO" id="GO:0005737">
    <property type="term" value="C:cytoplasm"/>
    <property type="evidence" value="ECO:0007669"/>
    <property type="project" value="UniProtKB-SubCell"/>
</dbReference>
<keyword evidence="5" id="KW-0963">Cytoplasm</keyword>
<reference evidence="7" key="1">
    <citation type="journal article" date="2020" name="bioRxiv">
        <title>A rank-normalized archaeal taxonomy based on genome phylogeny resolves widespread incomplete and uneven classifications.</title>
        <authorList>
            <person name="Rinke C."/>
            <person name="Chuvochina M."/>
            <person name="Mussig A.J."/>
            <person name="Chaumeil P.-A."/>
            <person name="Waite D.W."/>
            <person name="Whitman W.B."/>
            <person name="Parks D.H."/>
            <person name="Hugenholtz P."/>
        </authorList>
    </citation>
    <scope>NUCLEOTIDE SEQUENCE [LARGE SCALE GENOMIC DNA]</scope>
</reference>
<keyword evidence="4 5" id="KW-0460">Magnesium</keyword>
<evidence type="ECO:0000256" key="5">
    <source>
        <dbReference type="HAMAP-Rule" id="MF_00209"/>
    </source>
</evidence>
<feature type="binding site" evidence="5">
    <location>
        <position position="30"/>
    </location>
    <ligand>
        <name>substrate</name>
    </ligand>
</feature>
<feature type="binding site" evidence="5">
    <location>
        <position position="140"/>
    </location>
    <ligand>
        <name>substrate</name>
    </ligand>
</feature>
<comment type="caution">
    <text evidence="6">The sequence shown here is derived from an EMBL/GenBank/DDBJ whole genome shotgun (WGS) entry which is preliminary data.</text>
</comment>
<feature type="binding site" evidence="5">
    <location>
        <position position="103"/>
    </location>
    <ligand>
        <name>Mg(2+)</name>
        <dbReference type="ChEBI" id="CHEBI:18420"/>
        <label>1</label>
    </ligand>
</feature>
<dbReference type="PANTHER" id="PTHR10286">
    <property type="entry name" value="INORGANIC PYROPHOSPHATASE"/>
    <property type="match status" value="1"/>
</dbReference>
<feature type="binding site" evidence="5">
    <location>
        <position position="71"/>
    </location>
    <ligand>
        <name>Mg(2+)</name>
        <dbReference type="ChEBI" id="CHEBI:18420"/>
        <label>2</label>
    </ligand>
</feature>
<comment type="similarity">
    <text evidence="5">Belongs to the PPase family.</text>
</comment>
<evidence type="ECO:0000256" key="3">
    <source>
        <dbReference type="ARBA" id="ARBA00022801"/>
    </source>
</evidence>
<dbReference type="GO" id="GO:0004427">
    <property type="term" value="F:inorganic diphosphate phosphatase activity"/>
    <property type="evidence" value="ECO:0007669"/>
    <property type="project" value="UniProtKB-UniRule"/>
</dbReference>
<protein>
    <recommendedName>
        <fullName evidence="5">Inorganic pyrophosphatase</fullName>
        <ecNumber evidence="5">3.6.1.1</ecNumber>
    </recommendedName>
    <alternativeName>
        <fullName evidence="5">Pyrophosphate phospho-hydrolase</fullName>
        <shortName evidence="5">PPase</shortName>
    </alternativeName>
</protein>
<dbReference type="EMBL" id="DUHE01000103">
    <property type="protein sequence ID" value="HII83922.1"/>
    <property type="molecule type" value="Genomic_DNA"/>
</dbReference>
<feature type="binding site" evidence="5">
    <location>
        <position position="56"/>
    </location>
    <ligand>
        <name>substrate</name>
    </ligand>
</feature>
<comment type="subunit">
    <text evidence="5">Homohexamer.</text>
</comment>
<dbReference type="GO" id="GO:0000287">
    <property type="term" value="F:magnesium ion binding"/>
    <property type="evidence" value="ECO:0007669"/>
    <property type="project" value="UniProtKB-UniRule"/>
</dbReference>
<organism evidence="6 7">
    <name type="scientific">Methanobacterium subterraneum</name>
    <dbReference type="NCBI Taxonomy" id="59277"/>
    <lineage>
        <taxon>Archaea</taxon>
        <taxon>Methanobacteriati</taxon>
        <taxon>Methanobacteriota</taxon>
        <taxon>Methanomada group</taxon>
        <taxon>Methanobacteria</taxon>
        <taxon>Methanobacteriales</taxon>
        <taxon>Methanobacteriaceae</taxon>
        <taxon>Methanobacterium</taxon>
    </lineage>
</organism>
<dbReference type="Proteomes" id="UP000586031">
    <property type="component" value="Unassembled WGS sequence"/>
</dbReference>
<dbReference type="SUPFAM" id="SSF50324">
    <property type="entry name" value="Inorganic pyrophosphatase"/>
    <property type="match status" value="1"/>
</dbReference>
<keyword evidence="3 5" id="KW-0378">Hydrolase</keyword>
<gene>
    <name evidence="5" type="primary">ppa</name>
    <name evidence="6" type="ORF">HA271_03570</name>
</gene>
<dbReference type="InterPro" id="IPR036649">
    <property type="entry name" value="Pyrophosphatase_sf"/>
</dbReference>